<dbReference type="PANTHER" id="PTHR14950">
    <property type="entry name" value="DICER-RELATED"/>
    <property type="match status" value="1"/>
</dbReference>
<proteinExistence type="inferred from homology"/>
<evidence type="ECO:0000256" key="14">
    <source>
        <dbReference type="ARBA" id="ARBA00022884"/>
    </source>
</evidence>
<evidence type="ECO:0000256" key="10">
    <source>
        <dbReference type="ARBA" id="ARBA00022801"/>
    </source>
</evidence>
<dbReference type="EMBL" id="JAQQBR010001831">
    <property type="protein sequence ID" value="KAK0168131.1"/>
    <property type="molecule type" value="Genomic_DNA"/>
</dbReference>
<keyword evidence="5" id="KW-0540">Nuclease</keyword>
<reference evidence="25" key="2">
    <citation type="submission" date="2023-03" db="EMBL/GenBank/DDBJ databases">
        <authorList>
            <person name="Inwood S.N."/>
            <person name="Skelly J.G."/>
            <person name="Guhlin J."/>
            <person name="Harrop T.W.R."/>
            <person name="Goldson S.G."/>
            <person name="Dearden P.K."/>
        </authorList>
    </citation>
    <scope>NUCLEOTIDE SEQUENCE</scope>
    <source>
        <strain evidence="25">Lincoln</strain>
        <tissue evidence="25">Whole body</tissue>
    </source>
</reference>
<dbReference type="PROSITE" id="PS51194">
    <property type="entry name" value="HELICASE_CTER"/>
    <property type="match status" value="1"/>
</dbReference>
<dbReference type="GO" id="GO:0046872">
    <property type="term" value="F:metal ion binding"/>
    <property type="evidence" value="ECO:0007669"/>
    <property type="project" value="UniProtKB-KW"/>
</dbReference>
<protein>
    <recommendedName>
        <fullName evidence="4">ribonuclease III</fullName>
        <ecNumber evidence="4">3.1.26.3</ecNumber>
    </recommendedName>
</protein>
<dbReference type="SMART" id="SM00535">
    <property type="entry name" value="RIBOc"/>
    <property type="match status" value="2"/>
</dbReference>
<evidence type="ECO:0000259" key="21">
    <source>
        <dbReference type="PROSITE" id="PS50821"/>
    </source>
</evidence>
<comment type="cofactor">
    <cofactor evidence="2">
        <name>Mn(2+)</name>
        <dbReference type="ChEBI" id="CHEBI:29035"/>
    </cofactor>
</comment>
<dbReference type="Pfam" id="PF02170">
    <property type="entry name" value="PAZ"/>
    <property type="match status" value="1"/>
</dbReference>
<dbReference type="Gene3D" id="1.10.1520.10">
    <property type="entry name" value="Ribonuclease III domain"/>
    <property type="match status" value="2"/>
</dbReference>
<evidence type="ECO:0000256" key="9">
    <source>
        <dbReference type="ARBA" id="ARBA00022759"/>
    </source>
</evidence>
<dbReference type="GO" id="GO:0004386">
    <property type="term" value="F:helicase activity"/>
    <property type="evidence" value="ECO:0007669"/>
    <property type="project" value="UniProtKB-KW"/>
</dbReference>
<evidence type="ECO:0000256" key="2">
    <source>
        <dbReference type="ARBA" id="ARBA00001936"/>
    </source>
</evidence>
<dbReference type="InterPro" id="IPR036389">
    <property type="entry name" value="RNase_III_sf"/>
</dbReference>
<dbReference type="CDD" id="cd18034">
    <property type="entry name" value="DEXHc_dicer"/>
    <property type="match status" value="1"/>
</dbReference>
<sequence>MAEPEEFTPRAYQIDLYEKAIEGNTIIYLPTGSGKTYIVVMVIKKMSTDVRIPWSEGGKRSLFLVNTVPLVAQQCAYISRHSDLSCNGYSGDMNVDIWDADMWEEEFNRSQVLVMTSQILLDLLNHGYLPLKRINLIIFDECHHAVGDHPMRSIMKRFEDCPIELQPKVLGTSATLLNSNVKIEKVEENVRDLEITFHAKVITVESLAPIKGYGKPKEIINYYDLPIESNIQKSLDKCIDYGIEILNKVNLSQITCQNESSKIFQPRSKSLKLKCIFEDIREHCKTQGLYVAFKAILYHMVQIEQIKRCFDDPLSLTVLDYLITQLTIMRKVISMEMKGASELENMSEYSSDQVQKLFSVIYKFYSEHVTGSEKFCCIIFVRRRFTAKILYHVLKCLADYNDQFKFLTPQYVVGNSADPFKSPSESMCLQKWSEESLSKFRAGIVNCLVATDVLDEGIDIPSCSLVIRYDTPLDFRAYVQSKGRGRHKNSHYVLLTANNPELISRYNQYRSVEVTLSRKLIGNSEGRLAPLPEDMKQILYATEIKPFNVIDSKGIQSVVTEVSAISLVNRYCSTLSQSKFANCGPIWTLFEQKNKDEVLYLVQIQMPMASPLRDAIVGDMMSSIVSAKRSAAMEVCKKLYSIGELSDNLLPKKTAQIVEDIESLLVNWEEEDDVNKKTVGTTSKKRPHDIVYPEALYAASPLPNQSCYLHIILVKPTYPMPTEGRNWKFYDMLHSNETYAILSRKEFPKIPNFPIHMNVGPLEAKIIPNSTTVILSSDEIIQLRQFHWVIFKELLEVIKNFMIFDNADEENSYLIVPVDKHWNIDWDIVRRYPSIRREVGQNHSIRAITNDTNFTPIDDECGWQLVTPNYRSSSNMYVVTRICDELTPKSAFPTDDYQSYIHYFQGRHGLTITDEKQSLLEVKPISKKINCIKFRDHGRSMNKRKREDLEEHLIPELCYKVIFPALYWLKATLLPSILHRVSQLLLADDLRRQVATETGLGIIDLPKNEEWPPLVLQRQANDESKDSFLQMETILDDNPPLEHGKSDLIPSSPDIDVLSLDSIRYPWPKDQEPCDLDRNIDNVQLIDIDYYHQFTKLNLNINEQRIKSKYQRRGYATRSKVTVPSLNVLKRTIISAGPTPADIISALTPKLANDAFNLERLETLGDAYLKFITSIYLFDAYPCYNEGRLTSAKGKIIGNRYLYYCGKSKNIPGRLKVDDFEPLSNFIVPSFCAPRQLQKAVRLKNKSPNVLYEINVPLNEQTAGELSASSELDFLAQIDAWVEAKNTTGVEQFVGFQIVPDKTVSDAVESLTGVYLNCMGIRGAARFLRWLGVLPNNIAIDKVLNGPPSTARIGAGDINAHMPAVNYMENVLGYKFIDRSFILQAFTHPSYTPNRITGSYERLEFLGDAVIDFLITVYIYENCGDLSPGALTDLRSALVNNITFACLTVKYGLHTALLAYAPLLSETIERFVKYQEERDHMIDDELLWILLEEDECNMAEFVDVPKILGDLFESVIGAIYLDSGKNLNIVWEIIYSLMYNEINSFSKNVPKQPVRVIYETPGAHPKFLNSECIDGTDSIMVPLEVQISKEKKLFHGFGATKKQAKAAAAKLALKAFKCNG</sequence>
<dbReference type="InterPro" id="IPR003100">
    <property type="entry name" value="PAZ_dom"/>
</dbReference>
<dbReference type="Pfam" id="PF00636">
    <property type="entry name" value="Ribonuclease_3"/>
    <property type="match status" value="2"/>
</dbReference>
<evidence type="ECO:0000259" key="20">
    <source>
        <dbReference type="PROSITE" id="PS50142"/>
    </source>
</evidence>
<feature type="domain" description="RNase III" evidence="20">
    <location>
        <begin position="1365"/>
        <end position="1524"/>
    </location>
</feature>
<dbReference type="PANTHER" id="PTHR14950:SF36">
    <property type="entry name" value="ENDORIBONUCLEASE DCR-2"/>
    <property type="match status" value="1"/>
</dbReference>
<keyword evidence="16" id="KW-0464">Manganese</keyword>
<dbReference type="GO" id="GO:0005524">
    <property type="term" value="F:ATP binding"/>
    <property type="evidence" value="ECO:0007669"/>
    <property type="project" value="UniProtKB-KW"/>
</dbReference>
<evidence type="ECO:0000256" key="13">
    <source>
        <dbReference type="ARBA" id="ARBA00022842"/>
    </source>
</evidence>
<dbReference type="CDD" id="cd15903">
    <property type="entry name" value="Dicer_PBD"/>
    <property type="match status" value="1"/>
</dbReference>
<dbReference type="FunFam" id="1.10.1520.10:FF:000005">
    <property type="entry name" value="Putative endoribonuclease dicer"/>
    <property type="match status" value="1"/>
</dbReference>
<dbReference type="GO" id="GO:0003723">
    <property type="term" value="F:RNA binding"/>
    <property type="evidence" value="ECO:0007669"/>
    <property type="project" value="UniProtKB-UniRule"/>
</dbReference>
<dbReference type="InterPro" id="IPR005034">
    <property type="entry name" value="Dicer_dimerisation"/>
</dbReference>
<dbReference type="InterPro" id="IPR014720">
    <property type="entry name" value="dsRBD_dom"/>
</dbReference>
<reference evidence="25" key="1">
    <citation type="journal article" date="2023" name="bioRxiv">
        <title>Scaffold-level genome assemblies of two parasitoid biocontrol wasps reveal the parthenogenesis mechanism and an associated novel virus.</title>
        <authorList>
            <person name="Inwood S."/>
            <person name="Skelly J."/>
            <person name="Guhlin J."/>
            <person name="Harrop T."/>
            <person name="Goldson S."/>
            <person name="Dearden P."/>
        </authorList>
    </citation>
    <scope>NUCLEOTIDE SEQUENCE</scope>
    <source>
        <strain evidence="25">Lincoln</strain>
        <tissue evidence="25">Whole body</tissue>
    </source>
</reference>
<evidence type="ECO:0000259" key="19">
    <source>
        <dbReference type="PROSITE" id="PS50137"/>
    </source>
</evidence>
<dbReference type="PROSITE" id="PS50142">
    <property type="entry name" value="RNASE_3_2"/>
    <property type="match status" value="2"/>
</dbReference>
<evidence type="ECO:0000259" key="22">
    <source>
        <dbReference type="PROSITE" id="PS51192"/>
    </source>
</evidence>
<dbReference type="InterPro" id="IPR048512">
    <property type="entry name" value="Dicer_platform"/>
</dbReference>
<dbReference type="GO" id="GO:0031054">
    <property type="term" value="P:pre-miRNA processing"/>
    <property type="evidence" value="ECO:0007669"/>
    <property type="project" value="InterPro"/>
</dbReference>
<feature type="domain" description="Helicase ATP-binding" evidence="22">
    <location>
        <begin position="16"/>
        <end position="194"/>
    </location>
</feature>
<dbReference type="InterPro" id="IPR014001">
    <property type="entry name" value="Helicase_ATP-bd"/>
</dbReference>
<feature type="domain" description="PAZ" evidence="21">
    <location>
        <begin position="824"/>
        <end position="962"/>
    </location>
</feature>
<evidence type="ECO:0000259" key="23">
    <source>
        <dbReference type="PROSITE" id="PS51194"/>
    </source>
</evidence>
<dbReference type="SUPFAM" id="SSF52540">
    <property type="entry name" value="P-loop containing nucleoside triphosphate hydrolases"/>
    <property type="match status" value="1"/>
</dbReference>
<keyword evidence="12" id="KW-0067">ATP-binding</keyword>
<dbReference type="FunFam" id="3.40.50.300:FF:000628">
    <property type="entry name" value="Endoribonuclease Dicer"/>
    <property type="match status" value="1"/>
</dbReference>
<dbReference type="InterPro" id="IPR048513">
    <property type="entry name" value="Dicer_PBD"/>
</dbReference>
<dbReference type="SUPFAM" id="SSF101690">
    <property type="entry name" value="PAZ domain"/>
    <property type="match status" value="1"/>
</dbReference>
<keyword evidence="6" id="KW-0479">Metal-binding</keyword>
<evidence type="ECO:0000313" key="26">
    <source>
        <dbReference type="Proteomes" id="UP001168972"/>
    </source>
</evidence>
<dbReference type="InterPro" id="IPR027417">
    <property type="entry name" value="P-loop_NTPase"/>
</dbReference>
<evidence type="ECO:0000259" key="24">
    <source>
        <dbReference type="PROSITE" id="PS51327"/>
    </source>
</evidence>
<dbReference type="PROSITE" id="PS50821">
    <property type="entry name" value="PAZ"/>
    <property type="match status" value="1"/>
</dbReference>
<dbReference type="SUPFAM" id="SSF54768">
    <property type="entry name" value="dsRNA-binding domain-like"/>
    <property type="match status" value="1"/>
</dbReference>
<dbReference type="PROSITE" id="PS00517">
    <property type="entry name" value="RNASE_3_1"/>
    <property type="match status" value="1"/>
</dbReference>
<evidence type="ECO:0000256" key="7">
    <source>
        <dbReference type="ARBA" id="ARBA00022737"/>
    </source>
</evidence>
<feature type="domain" description="Helicase C-terminal" evidence="23">
    <location>
        <begin position="356"/>
        <end position="539"/>
    </location>
</feature>
<evidence type="ECO:0000256" key="17">
    <source>
        <dbReference type="ARBA" id="ARBA00035116"/>
    </source>
</evidence>
<keyword evidence="13" id="KW-0460">Magnesium</keyword>
<comment type="cofactor">
    <cofactor evidence="3">
        <name>Mg(2+)</name>
        <dbReference type="ChEBI" id="CHEBI:18420"/>
    </cofactor>
</comment>
<dbReference type="PROSITE" id="PS51327">
    <property type="entry name" value="DICER_DSRBF"/>
    <property type="match status" value="1"/>
</dbReference>
<dbReference type="PROSITE" id="PS50137">
    <property type="entry name" value="DS_RBD"/>
    <property type="match status" value="1"/>
</dbReference>
<evidence type="ECO:0000256" key="16">
    <source>
        <dbReference type="ARBA" id="ARBA00023211"/>
    </source>
</evidence>
<feature type="domain" description="RNase III" evidence="20">
    <location>
        <begin position="1146"/>
        <end position="1320"/>
    </location>
</feature>
<dbReference type="InterPro" id="IPR044441">
    <property type="entry name" value="DICER_DSRM"/>
</dbReference>
<evidence type="ECO:0000256" key="18">
    <source>
        <dbReference type="PROSITE-ProRule" id="PRU00657"/>
    </source>
</evidence>
<evidence type="ECO:0000256" key="6">
    <source>
        <dbReference type="ARBA" id="ARBA00022723"/>
    </source>
</evidence>
<keyword evidence="11" id="KW-0347">Helicase</keyword>
<dbReference type="Gene3D" id="3.30.160.20">
    <property type="match status" value="1"/>
</dbReference>
<dbReference type="SMART" id="SM00949">
    <property type="entry name" value="PAZ"/>
    <property type="match status" value="1"/>
</dbReference>
<dbReference type="InterPro" id="IPR011545">
    <property type="entry name" value="DEAD/DEAH_box_helicase_dom"/>
</dbReference>
<dbReference type="Gene3D" id="2.170.260.10">
    <property type="entry name" value="paz domain"/>
    <property type="match status" value="1"/>
</dbReference>
<dbReference type="CDD" id="cd00593">
    <property type="entry name" value="RIBOc"/>
    <property type="match status" value="2"/>
</dbReference>
<organism evidence="25 26">
    <name type="scientific">Microctonus hyperodae</name>
    <name type="common">Parasitoid wasp</name>
    <dbReference type="NCBI Taxonomy" id="165561"/>
    <lineage>
        <taxon>Eukaryota</taxon>
        <taxon>Metazoa</taxon>
        <taxon>Ecdysozoa</taxon>
        <taxon>Arthropoda</taxon>
        <taxon>Hexapoda</taxon>
        <taxon>Insecta</taxon>
        <taxon>Pterygota</taxon>
        <taxon>Neoptera</taxon>
        <taxon>Endopterygota</taxon>
        <taxon>Hymenoptera</taxon>
        <taxon>Apocrita</taxon>
        <taxon>Ichneumonoidea</taxon>
        <taxon>Braconidae</taxon>
        <taxon>Euphorinae</taxon>
        <taxon>Microctonus</taxon>
    </lineage>
</organism>
<keyword evidence="14 18" id="KW-0694">RNA-binding</keyword>
<dbReference type="GO" id="GO:0006309">
    <property type="term" value="P:apoptotic DNA fragmentation"/>
    <property type="evidence" value="ECO:0007669"/>
    <property type="project" value="TreeGrafter"/>
</dbReference>
<keyword evidence="26" id="KW-1185">Reference proteome</keyword>
<dbReference type="EC" id="3.1.26.3" evidence="4"/>
<evidence type="ECO:0000256" key="11">
    <source>
        <dbReference type="ARBA" id="ARBA00022806"/>
    </source>
</evidence>
<dbReference type="Proteomes" id="UP001168972">
    <property type="component" value="Unassembled WGS sequence"/>
</dbReference>
<evidence type="ECO:0000256" key="8">
    <source>
        <dbReference type="ARBA" id="ARBA00022741"/>
    </source>
</evidence>
<evidence type="ECO:0000256" key="1">
    <source>
        <dbReference type="ARBA" id="ARBA00000109"/>
    </source>
</evidence>
<keyword evidence="9" id="KW-0255">Endonuclease</keyword>
<dbReference type="InterPro" id="IPR000999">
    <property type="entry name" value="RNase_III_dom"/>
</dbReference>
<dbReference type="GO" id="GO:0004530">
    <property type="term" value="F:deoxyribonuclease I activity"/>
    <property type="evidence" value="ECO:0007669"/>
    <property type="project" value="TreeGrafter"/>
</dbReference>
<dbReference type="InterPro" id="IPR038248">
    <property type="entry name" value="Dicer_dimer_sf"/>
</dbReference>
<feature type="domain" description="DRBM" evidence="19">
    <location>
        <begin position="1583"/>
        <end position="1618"/>
    </location>
</feature>
<dbReference type="PROSITE" id="PS51192">
    <property type="entry name" value="HELICASE_ATP_BIND_1"/>
    <property type="match status" value="1"/>
</dbReference>
<dbReference type="SMART" id="SM00487">
    <property type="entry name" value="DEXDc"/>
    <property type="match status" value="1"/>
</dbReference>
<dbReference type="GO" id="GO:0004525">
    <property type="term" value="F:ribonuclease III activity"/>
    <property type="evidence" value="ECO:0007669"/>
    <property type="project" value="UniProtKB-EC"/>
</dbReference>
<accession>A0AA39KNU2</accession>
<dbReference type="Gene3D" id="3.30.160.380">
    <property type="entry name" value="Dicer dimerisation domain"/>
    <property type="match status" value="1"/>
</dbReference>
<dbReference type="InterPro" id="IPR036085">
    <property type="entry name" value="PAZ_dom_sf"/>
</dbReference>
<dbReference type="Gene3D" id="3.40.50.300">
    <property type="entry name" value="P-loop containing nucleotide triphosphate hydrolases"/>
    <property type="match status" value="2"/>
</dbReference>
<dbReference type="Pfam" id="PF00270">
    <property type="entry name" value="DEAD"/>
    <property type="match status" value="1"/>
</dbReference>
<comment type="catalytic activity">
    <reaction evidence="1">
        <text>Endonucleolytic cleavage to 5'-phosphomonoester.</text>
        <dbReference type="EC" id="3.1.26.3"/>
    </reaction>
</comment>
<dbReference type="Pfam" id="PF20931">
    <property type="entry name" value="Dicer_platform"/>
    <property type="match status" value="1"/>
</dbReference>
<comment type="similarity">
    <text evidence="17 18">Belongs to the helicase family. Dicer subfamily.</text>
</comment>
<evidence type="ECO:0000256" key="12">
    <source>
        <dbReference type="ARBA" id="ARBA00022840"/>
    </source>
</evidence>
<keyword evidence="8" id="KW-0547">Nucleotide-binding</keyword>
<dbReference type="SUPFAM" id="SSF69065">
    <property type="entry name" value="RNase III domain-like"/>
    <property type="match status" value="2"/>
</dbReference>
<keyword evidence="15" id="KW-0943">RNA-mediated gene silencing</keyword>
<dbReference type="InterPro" id="IPR001650">
    <property type="entry name" value="Helicase_C-like"/>
</dbReference>
<evidence type="ECO:0000256" key="15">
    <source>
        <dbReference type="ARBA" id="ARBA00023158"/>
    </source>
</evidence>
<dbReference type="SMART" id="SM00490">
    <property type="entry name" value="HELICc"/>
    <property type="match status" value="1"/>
</dbReference>
<feature type="domain" description="Dicer dsRNA-binding fold" evidence="24">
    <location>
        <begin position="564"/>
        <end position="659"/>
    </location>
</feature>
<evidence type="ECO:0000256" key="3">
    <source>
        <dbReference type="ARBA" id="ARBA00001946"/>
    </source>
</evidence>
<evidence type="ECO:0000256" key="5">
    <source>
        <dbReference type="ARBA" id="ARBA00022722"/>
    </source>
</evidence>
<keyword evidence="7" id="KW-0677">Repeat</keyword>
<dbReference type="GO" id="GO:0070578">
    <property type="term" value="C:RISC-loading complex"/>
    <property type="evidence" value="ECO:0007669"/>
    <property type="project" value="TreeGrafter"/>
</dbReference>
<keyword evidence="10" id="KW-0378">Hydrolase</keyword>
<dbReference type="GO" id="GO:0005634">
    <property type="term" value="C:nucleus"/>
    <property type="evidence" value="ECO:0007669"/>
    <property type="project" value="TreeGrafter"/>
</dbReference>
<dbReference type="GO" id="GO:0030422">
    <property type="term" value="P:siRNA processing"/>
    <property type="evidence" value="ECO:0007669"/>
    <property type="project" value="InterPro"/>
</dbReference>
<name>A0AA39KNU2_MICHY</name>
<dbReference type="Pfam" id="PF03368">
    <property type="entry name" value="Dicer_dimer"/>
    <property type="match status" value="1"/>
</dbReference>
<dbReference type="GO" id="GO:0005737">
    <property type="term" value="C:cytoplasm"/>
    <property type="evidence" value="ECO:0007669"/>
    <property type="project" value="TreeGrafter"/>
</dbReference>
<evidence type="ECO:0000313" key="25">
    <source>
        <dbReference type="EMBL" id="KAK0168131.1"/>
    </source>
</evidence>
<comment type="caution">
    <text evidence="25">The sequence shown here is derived from an EMBL/GenBank/DDBJ whole genome shotgun (WGS) entry which is preliminary data.</text>
</comment>
<dbReference type="Pfam" id="PF20932">
    <property type="entry name" value="Dicer_dsRBD"/>
    <property type="match status" value="1"/>
</dbReference>
<gene>
    <name evidence="25" type="ORF">PV327_001962</name>
</gene>
<dbReference type="Pfam" id="PF00271">
    <property type="entry name" value="Helicase_C"/>
    <property type="match status" value="1"/>
</dbReference>
<evidence type="ECO:0000256" key="4">
    <source>
        <dbReference type="ARBA" id="ARBA00012177"/>
    </source>
</evidence>